<feature type="region of interest" description="Disordered" evidence="1">
    <location>
        <begin position="197"/>
        <end position="218"/>
    </location>
</feature>
<reference evidence="2 3" key="1">
    <citation type="submission" date="2023-07" db="EMBL/GenBank/DDBJ databases">
        <title>Sorghum-associated microbial communities from plants grown in Nebraska, USA.</title>
        <authorList>
            <person name="Schachtman D."/>
        </authorList>
    </citation>
    <scope>NUCLEOTIDE SEQUENCE [LARGE SCALE GENOMIC DNA]</scope>
    <source>
        <strain evidence="2 3">BE308</strain>
    </source>
</reference>
<evidence type="ECO:0000313" key="2">
    <source>
        <dbReference type="EMBL" id="MDR7307921.1"/>
    </source>
</evidence>
<evidence type="ECO:0000313" key="3">
    <source>
        <dbReference type="Proteomes" id="UP001268089"/>
    </source>
</evidence>
<proteinExistence type="predicted"/>
<keyword evidence="3" id="KW-1185">Reference proteome</keyword>
<dbReference type="Proteomes" id="UP001268089">
    <property type="component" value="Unassembled WGS sequence"/>
</dbReference>
<accession>A0ABU1ZTQ7</accession>
<dbReference type="EMBL" id="JAVDXO010000008">
    <property type="protein sequence ID" value="MDR7307921.1"/>
    <property type="molecule type" value="Genomic_DNA"/>
</dbReference>
<sequence>MSVFSTWSHLARASLKTAGIPIPLGQVHQVLSAGLGHASFASFSLQEVDAMETAKYAVLDTDRMQQRASEFQLQLSSAHCIDVVQAIRQKCRMNGPYPVALNTFGNLISPLVLDSAHPIKDEIARRLNGQPNNSLVFSFNAVTSIDASVGQWTWNVTGLVYVASDADYQVPFNAEVVYPKLGKQLLGPGHISQFAQSGDPELLEPDFTTEFDPHGMHD</sequence>
<name>A0ABU1ZTQ7_9BURK</name>
<comment type="caution">
    <text evidence="2">The sequence shown here is derived from an EMBL/GenBank/DDBJ whole genome shotgun (WGS) entry which is preliminary data.</text>
</comment>
<evidence type="ECO:0000256" key="1">
    <source>
        <dbReference type="SAM" id="MobiDB-lite"/>
    </source>
</evidence>
<organism evidence="2 3">
    <name type="scientific">Rhodoferax saidenbachensis</name>
    <dbReference type="NCBI Taxonomy" id="1484693"/>
    <lineage>
        <taxon>Bacteria</taxon>
        <taxon>Pseudomonadati</taxon>
        <taxon>Pseudomonadota</taxon>
        <taxon>Betaproteobacteria</taxon>
        <taxon>Burkholderiales</taxon>
        <taxon>Comamonadaceae</taxon>
        <taxon>Rhodoferax</taxon>
    </lineage>
</organism>
<gene>
    <name evidence="2" type="ORF">J2X15_003226</name>
</gene>
<dbReference type="RefSeq" id="WP_310344534.1">
    <property type="nucleotide sequence ID" value="NZ_JAVDXO010000008.1"/>
</dbReference>
<protein>
    <submittedName>
        <fullName evidence="2">Uncharacterized protein</fullName>
    </submittedName>
</protein>